<sequence length="144" mass="15753">MKVEKEREERERERGRGSGAMGSGLVGPPKCFPLRNSRGPLRPETDVGRLTQAVRGRRRARSDQGRHKGCRGAGFDFGVLFPGGLLPHPSIRGGSLGEGVLRPVDLYAAEQRHKPKTAKLICSICTINSARAFLETLIYSKPFG</sequence>
<evidence type="ECO:0000256" key="1">
    <source>
        <dbReference type="SAM" id="MobiDB-lite"/>
    </source>
</evidence>
<comment type="caution">
    <text evidence="2">The sequence shown here is derived from an EMBL/GenBank/DDBJ whole genome shotgun (WGS) entry which is preliminary data.</text>
</comment>
<keyword evidence="3" id="KW-1185">Reference proteome</keyword>
<name>A0A4Z2H605_9TELE</name>
<organism evidence="2 3">
    <name type="scientific">Liparis tanakae</name>
    <name type="common">Tanaka's snailfish</name>
    <dbReference type="NCBI Taxonomy" id="230148"/>
    <lineage>
        <taxon>Eukaryota</taxon>
        <taxon>Metazoa</taxon>
        <taxon>Chordata</taxon>
        <taxon>Craniata</taxon>
        <taxon>Vertebrata</taxon>
        <taxon>Euteleostomi</taxon>
        <taxon>Actinopterygii</taxon>
        <taxon>Neopterygii</taxon>
        <taxon>Teleostei</taxon>
        <taxon>Neoteleostei</taxon>
        <taxon>Acanthomorphata</taxon>
        <taxon>Eupercaria</taxon>
        <taxon>Perciformes</taxon>
        <taxon>Cottioidei</taxon>
        <taxon>Cottales</taxon>
        <taxon>Liparidae</taxon>
        <taxon>Liparis</taxon>
    </lineage>
</organism>
<accession>A0A4Z2H605</accession>
<evidence type="ECO:0000313" key="3">
    <source>
        <dbReference type="Proteomes" id="UP000314294"/>
    </source>
</evidence>
<reference evidence="2 3" key="1">
    <citation type="submission" date="2019-03" db="EMBL/GenBank/DDBJ databases">
        <title>First draft genome of Liparis tanakae, snailfish: a comprehensive survey of snailfish specific genes.</title>
        <authorList>
            <person name="Kim W."/>
            <person name="Song I."/>
            <person name="Jeong J.-H."/>
            <person name="Kim D."/>
            <person name="Kim S."/>
            <person name="Ryu S."/>
            <person name="Song J.Y."/>
            <person name="Lee S.K."/>
        </authorList>
    </citation>
    <scope>NUCLEOTIDE SEQUENCE [LARGE SCALE GENOMIC DNA]</scope>
    <source>
        <tissue evidence="2">Muscle</tissue>
    </source>
</reference>
<dbReference type="EMBL" id="SRLO01000337">
    <property type="protein sequence ID" value="TNN60274.1"/>
    <property type="molecule type" value="Genomic_DNA"/>
</dbReference>
<gene>
    <name evidence="2" type="ORF">EYF80_029527</name>
</gene>
<feature type="compositionally biased region" description="Basic and acidic residues" evidence="1">
    <location>
        <begin position="1"/>
        <end position="16"/>
    </location>
</feature>
<proteinExistence type="predicted"/>
<evidence type="ECO:0000313" key="2">
    <source>
        <dbReference type="EMBL" id="TNN60274.1"/>
    </source>
</evidence>
<protein>
    <submittedName>
        <fullName evidence="2">Uncharacterized protein</fullName>
    </submittedName>
</protein>
<feature type="region of interest" description="Disordered" evidence="1">
    <location>
        <begin position="1"/>
        <end position="45"/>
    </location>
</feature>
<dbReference type="AlphaFoldDB" id="A0A4Z2H605"/>
<dbReference type="Proteomes" id="UP000314294">
    <property type="component" value="Unassembled WGS sequence"/>
</dbReference>